<feature type="transmembrane region" description="Helical" evidence="1">
    <location>
        <begin position="55"/>
        <end position="76"/>
    </location>
</feature>
<dbReference type="RefSeq" id="WP_146890282.1">
    <property type="nucleotide sequence ID" value="NZ_BJXB01000037.1"/>
</dbReference>
<comment type="caution">
    <text evidence="2">The sequence shown here is derived from an EMBL/GenBank/DDBJ whole genome shotgun (WGS) entry which is preliminary data.</text>
</comment>
<dbReference type="Proteomes" id="UP000321306">
    <property type="component" value="Unassembled WGS sequence"/>
</dbReference>
<feature type="transmembrane region" description="Helical" evidence="1">
    <location>
        <begin position="88"/>
        <end position="109"/>
    </location>
</feature>
<feature type="transmembrane region" description="Helical" evidence="1">
    <location>
        <begin position="129"/>
        <end position="149"/>
    </location>
</feature>
<evidence type="ECO:0000313" key="3">
    <source>
        <dbReference type="Proteomes" id="UP000321306"/>
    </source>
</evidence>
<gene>
    <name evidence="2" type="ORF">DC3_51740</name>
</gene>
<sequence>MKLTGTARKLLLTLHISTSVSWLGVAAGFFALTVAGQQDPALNVYPALNTLSRTVLFPLSVLTLTTGILQALLTPWGLWKHYWVVFKLFFTLIAALVMWNEMTTIAMLSGMATTGTQAQGLHQQGLAGLSVHSGVGALLLLGINLLSVLKPRGETGWGRRRKPNPQ</sequence>
<evidence type="ECO:0000256" key="1">
    <source>
        <dbReference type="SAM" id="Phobius"/>
    </source>
</evidence>
<dbReference type="EMBL" id="BJXB01000037">
    <property type="protein sequence ID" value="GEM49539.1"/>
    <property type="molecule type" value="Genomic_DNA"/>
</dbReference>
<feature type="transmembrane region" description="Helical" evidence="1">
    <location>
        <begin position="12"/>
        <end position="35"/>
    </location>
</feature>
<keyword evidence="3" id="KW-1185">Reference proteome</keyword>
<protein>
    <recommendedName>
        <fullName evidence="4">DUF2269 domain-containing protein</fullName>
    </recommendedName>
</protein>
<proteinExistence type="predicted"/>
<evidence type="ECO:0000313" key="2">
    <source>
        <dbReference type="EMBL" id="GEM49539.1"/>
    </source>
</evidence>
<name>A0A511N9N3_DEIC1</name>
<keyword evidence="1" id="KW-1133">Transmembrane helix</keyword>
<reference evidence="2 3" key="1">
    <citation type="submission" date="2019-07" db="EMBL/GenBank/DDBJ databases">
        <title>Whole genome shotgun sequence of Deinococcus cellulosilyticus NBRC 106333.</title>
        <authorList>
            <person name="Hosoyama A."/>
            <person name="Uohara A."/>
            <person name="Ohji S."/>
            <person name="Ichikawa N."/>
        </authorList>
    </citation>
    <scope>NUCLEOTIDE SEQUENCE [LARGE SCALE GENOMIC DNA]</scope>
    <source>
        <strain evidence="2 3">NBRC 106333</strain>
    </source>
</reference>
<evidence type="ECO:0008006" key="4">
    <source>
        <dbReference type="Google" id="ProtNLM"/>
    </source>
</evidence>
<keyword evidence="1" id="KW-0812">Transmembrane</keyword>
<organism evidence="2 3">
    <name type="scientific">Deinococcus cellulosilyticus (strain DSM 18568 / NBRC 106333 / KACC 11606 / 5516J-15)</name>
    <dbReference type="NCBI Taxonomy" id="1223518"/>
    <lineage>
        <taxon>Bacteria</taxon>
        <taxon>Thermotogati</taxon>
        <taxon>Deinococcota</taxon>
        <taxon>Deinococci</taxon>
        <taxon>Deinococcales</taxon>
        <taxon>Deinococcaceae</taxon>
        <taxon>Deinococcus</taxon>
    </lineage>
</organism>
<keyword evidence="1" id="KW-0472">Membrane</keyword>
<accession>A0A511N9N3</accession>
<dbReference type="OrthoDB" id="74315at2"/>
<dbReference type="AlphaFoldDB" id="A0A511N9N3"/>